<dbReference type="Pfam" id="PF00534">
    <property type="entry name" value="Glycos_transf_1"/>
    <property type="match status" value="1"/>
</dbReference>
<dbReference type="OrthoDB" id="42754at2157"/>
<gene>
    <name evidence="2" type="ordered locus">Shell_0888</name>
</gene>
<dbReference type="PANTHER" id="PTHR46656:SF3">
    <property type="entry name" value="PUTATIVE-RELATED"/>
    <property type="match status" value="1"/>
</dbReference>
<evidence type="ECO:0000313" key="3">
    <source>
        <dbReference type="Proteomes" id="UP000002573"/>
    </source>
</evidence>
<keyword evidence="2" id="KW-0808">Transferase</keyword>
<evidence type="ECO:0000313" key="2">
    <source>
        <dbReference type="EMBL" id="ADI31997.1"/>
    </source>
</evidence>
<dbReference type="EMBL" id="CP002051">
    <property type="protein sequence ID" value="ADI31997.1"/>
    <property type="molecule type" value="Genomic_DNA"/>
</dbReference>
<dbReference type="PANTHER" id="PTHR46656">
    <property type="entry name" value="PUTATIVE-RELATED"/>
    <property type="match status" value="1"/>
</dbReference>
<evidence type="ECO:0000259" key="1">
    <source>
        <dbReference type="Pfam" id="PF00534"/>
    </source>
</evidence>
<protein>
    <submittedName>
        <fullName evidence="2">Glycosyl transferase group 1</fullName>
    </submittedName>
</protein>
<dbReference type="Proteomes" id="UP000002573">
    <property type="component" value="Chromosome"/>
</dbReference>
<dbReference type="eggNOG" id="arCOG01403">
    <property type="taxonomic scope" value="Archaea"/>
</dbReference>
<dbReference type="RefSeq" id="WP_013143195.1">
    <property type="nucleotide sequence ID" value="NC_014205.1"/>
</dbReference>
<dbReference type="SUPFAM" id="SSF53756">
    <property type="entry name" value="UDP-Glycosyltransferase/glycogen phosphorylase"/>
    <property type="match status" value="1"/>
</dbReference>
<keyword evidence="3" id="KW-1185">Reference proteome</keyword>
<dbReference type="HOGENOM" id="CLU_803202_0_0_2"/>
<dbReference type="GeneID" id="9234177"/>
<proteinExistence type="predicted"/>
<name>D7D8A1_STAHD</name>
<dbReference type="STRING" id="591019.Shell_0888"/>
<dbReference type="CAZy" id="GT4">
    <property type="family name" value="Glycosyltransferase Family 4"/>
</dbReference>
<dbReference type="GO" id="GO:0016757">
    <property type="term" value="F:glycosyltransferase activity"/>
    <property type="evidence" value="ECO:0007669"/>
    <property type="project" value="InterPro"/>
</dbReference>
<sequence length="345" mass="39067">MNGVVVVASSQKPHSFYNVAEDISHTLGLPLVEIQTNKVQYIALFFKQPKFIISVGTLSPLKLMALSTISRRVIAYIAVEGPFPVPRSIRWLANNTNRLIIVAPSNYVKKELSIGGLKVKYIIPHGINLGETCSSNSLSIPFTNKFADKIKILIVASSSQLRKLLGIFYFLRAWSRLPSKSKKNSFIIMKVPRKLRRRIEEFARSLGISSRQYIVLDTYLARNEVFALYRSADLYVHPTLSDGFGLPVLESLACGTPVIVLNSGPWNEIVNKDVGWLVKVRGEKLVYENNLPYRFKIPDVDDFSRKLAEAINIVRDKREVIRGMCIKHASNFEAHKVYSKFRKII</sequence>
<organism evidence="2 3">
    <name type="scientific">Staphylothermus hellenicus (strain DSM 12710 / JCM 10830 / BK20S6-10-b1 / P8)</name>
    <dbReference type="NCBI Taxonomy" id="591019"/>
    <lineage>
        <taxon>Archaea</taxon>
        <taxon>Thermoproteota</taxon>
        <taxon>Thermoprotei</taxon>
        <taxon>Desulfurococcales</taxon>
        <taxon>Desulfurococcaceae</taxon>
        <taxon>Staphylothermus</taxon>
    </lineage>
</organism>
<dbReference type="InterPro" id="IPR001296">
    <property type="entry name" value="Glyco_trans_1"/>
</dbReference>
<reference evidence="2 3" key="2">
    <citation type="journal article" date="2011" name="Stand. Genomic Sci.">
        <title>Complete genome sequence of Staphylothermus hellenicus P8.</title>
        <authorList>
            <person name="Anderson I."/>
            <person name="Wirth R."/>
            <person name="Lucas S."/>
            <person name="Copeland A."/>
            <person name="Lapidus A."/>
            <person name="Cheng J.F."/>
            <person name="Goodwin L."/>
            <person name="Pitluck S."/>
            <person name="Davenport K."/>
            <person name="Detter J.C."/>
            <person name="Han C."/>
            <person name="Tapia R."/>
            <person name="Land M."/>
            <person name="Hauser L."/>
            <person name="Pati A."/>
            <person name="Mikhailova N."/>
            <person name="Woyke T."/>
            <person name="Klenk H.P."/>
            <person name="Kyrpides N."/>
            <person name="Ivanova N."/>
        </authorList>
    </citation>
    <scope>NUCLEOTIDE SEQUENCE [LARGE SCALE GENOMIC DNA]</scope>
    <source>
        <strain evidence="3">DSM 12710 / JCM 10830 / BK20S6-10-b1 / P8</strain>
    </source>
</reference>
<reference evidence="3" key="1">
    <citation type="submission" date="2010-05" db="EMBL/GenBank/DDBJ databases">
        <title>Complete sequence of Staphylothermus hellenicus DSM 12710.</title>
        <authorList>
            <consortium name="US DOE Joint Genome Institute"/>
            <person name="Lucas S."/>
            <person name="Copeland A."/>
            <person name="Lapidus A."/>
            <person name="Cheng J.-F."/>
            <person name="Bruce D."/>
            <person name="Goodwin L."/>
            <person name="Pitluck S."/>
            <person name="Davenport K."/>
            <person name="Detter J.C."/>
            <person name="Han C."/>
            <person name="Tapia R."/>
            <person name="Larimer F."/>
            <person name="Land M."/>
            <person name="Hauser L."/>
            <person name="Kyrpides N."/>
            <person name="Mikhailova N."/>
            <person name="Anderson I.J."/>
            <person name="Woyke T."/>
        </authorList>
    </citation>
    <scope>NUCLEOTIDE SEQUENCE [LARGE SCALE GENOMIC DNA]</scope>
    <source>
        <strain evidence="3">DSM 12710 / JCM 10830 / BK20S6-10-b1 / P8</strain>
    </source>
</reference>
<accession>D7D8A1</accession>
<feature type="domain" description="Glycosyl transferase family 1" evidence="1">
    <location>
        <begin position="153"/>
        <end position="281"/>
    </location>
</feature>
<dbReference type="Gene3D" id="3.40.50.2000">
    <property type="entry name" value="Glycogen Phosphorylase B"/>
    <property type="match status" value="1"/>
</dbReference>
<dbReference type="AlphaFoldDB" id="D7D8A1"/>
<dbReference type="CDD" id="cd03801">
    <property type="entry name" value="GT4_PimA-like"/>
    <property type="match status" value="1"/>
</dbReference>
<dbReference type="KEGG" id="shc:Shell_0888"/>